<protein>
    <recommendedName>
        <fullName evidence="5">Cell envelope biogenesis protein TolA</fullName>
    </recommendedName>
</protein>
<evidence type="ECO:0000313" key="3">
    <source>
        <dbReference type="EMBL" id="AWI75905.1"/>
    </source>
</evidence>
<proteinExistence type="predicted"/>
<feature type="region of interest" description="Disordered" evidence="1">
    <location>
        <begin position="135"/>
        <end position="173"/>
    </location>
</feature>
<feature type="chain" id="PRO_5015981696" description="Cell envelope biogenesis protein TolA" evidence="2">
    <location>
        <begin position="24"/>
        <end position="204"/>
    </location>
</feature>
<name>A0A2U8GTS7_9RHOO</name>
<feature type="signal peptide" evidence="2">
    <location>
        <begin position="1"/>
        <end position="23"/>
    </location>
</feature>
<organism evidence="3 4">
    <name type="scientific">Parazoarcus communis</name>
    <dbReference type="NCBI Taxonomy" id="41977"/>
    <lineage>
        <taxon>Bacteria</taxon>
        <taxon>Pseudomonadati</taxon>
        <taxon>Pseudomonadota</taxon>
        <taxon>Betaproteobacteria</taxon>
        <taxon>Rhodocyclales</taxon>
        <taxon>Zoogloeaceae</taxon>
        <taxon>Parazoarcus</taxon>
    </lineage>
</organism>
<dbReference type="AlphaFoldDB" id="A0A2U8GTS7"/>
<evidence type="ECO:0000256" key="2">
    <source>
        <dbReference type="SAM" id="SignalP"/>
    </source>
</evidence>
<feature type="compositionally biased region" description="Basic and acidic residues" evidence="1">
    <location>
        <begin position="147"/>
        <end position="173"/>
    </location>
</feature>
<keyword evidence="4" id="KW-1185">Reference proteome</keyword>
<gene>
    <name evidence="3" type="ORF">CEW83_12315</name>
</gene>
<dbReference type="RefSeq" id="WP_108949608.1">
    <property type="nucleotide sequence ID" value="NZ_CP022187.1"/>
</dbReference>
<reference evidence="3 4" key="1">
    <citation type="submission" date="2017-06" db="EMBL/GenBank/DDBJ databases">
        <title>Azoarcus.</title>
        <authorList>
            <person name="Woo J.-H."/>
            <person name="Kim H.-S."/>
        </authorList>
    </citation>
    <scope>NUCLEOTIDE SEQUENCE [LARGE SCALE GENOMIC DNA]</scope>
    <source>
        <strain evidence="3 4">TSPY31</strain>
    </source>
</reference>
<evidence type="ECO:0000313" key="4">
    <source>
        <dbReference type="Proteomes" id="UP000244930"/>
    </source>
</evidence>
<accession>A0A2U8GTS7</accession>
<evidence type="ECO:0000256" key="1">
    <source>
        <dbReference type="SAM" id="MobiDB-lite"/>
    </source>
</evidence>
<keyword evidence="2" id="KW-0732">Signal</keyword>
<dbReference type="Proteomes" id="UP000244930">
    <property type="component" value="Chromosome"/>
</dbReference>
<evidence type="ECO:0008006" key="5">
    <source>
        <dbReference type="Google" id="ProtNLM"/>
    </source>
</evidence>
<dbReference type="EMBL" id="CP022187">
    <property type="protein sequence ID" value="AWI75905.1"/>
    <property type="molecule type" value="Genomic_DNA"/>
</dbReference>
<sequence>MNKLSINVIAIALGLAFSAGSMAEGISKTAYQTGKDKITTDYKADKAGCESLSGNKNDICVEEAKGKERVANAELEARYKPSRETRYEVSVAKAEATYAVAKERCDDMAGNTKDVCVKEAEAAQVTAKADAKAQMKTGEANATANEKTSEARTKASGESAEARKDAAADKRDAEYTVAKERCDAFAGGAKDECMETAKAQFGKL</sequence>
<dbReference type="KEGG" id="acom:CEW83_12315"/>